<dbReference type="GO" id="GO:0008113">
    <property type="term" value="F:peptide-methionine (S)-S-oxide reductase activity"/>
    <property type="evidence" value="ECO:0007669"/>
    <property type="project" value="UniProtKB-EC"/>
</dbReference>
<proteinExistence type="predicted"/>
<dbReference type="STRING" id="1802627.A3A70_01345"/>
<feature type="domain" description="Peptide methionine sulphoxide reductase MsrA" evidence="5">
    <location>
        <begin position="3"/>
        <end position="48"/>
    </location>
</feature>
<evidence type="ECO:0000256" key="4">
    <source>
        <dbReference type="ARBA" id="ARBA00048782"/>
    </source>
</evidence>
<keyword evidence="2" id="KW-0560">Oxidoreductase</keyword>
<evidence type="ECO:0000313" key="6">
    <source>
        <dbReference type="EMBL" id="OGC59511.1"/>
    </source>
</evidence>
<gene>
    <name evidence="6" type="ORF">A3A70_01345</name>
</gene>
<dbReference type="PANTHER" id="PTHR43774:SF1">
    <property type="entry name" value="PEPTIDE METHIONINE SULFOXIDE REDUCTASE MSRA 2"/>
    <property type="match status" value="1"/>
</dbReference>
<comment type="caution">
    <text evidence="6">The sequence shown here is derived from an EMBL/GenBank/DDBJ whole genome shotgun (WGS) entry which is preliminary data.</text>
</comment>
<organism evidence="6 7">
    <name type="scientific">candidate division WWE3 bacterium RIFCSPLOWO2_01_FULL_42_11</name>
    <dbReference type="NCBI Taxonomy" id="1802627"/>
    <lineage>
        <taxon>Bacteria</taxon>
        <taxon>Katanobacteria</taxon>
    </lineage>
</organism>
<dbReference type="PANTHER" id="PTHR43774">
    <property type="entry name" value="PEPTIDE METHIONINE SULFOXIDE REDUCTASE"/>
    <property type="match status" value="1"/>
</dbReference>
<dbReference type="AlphaFoldDB" id="A0A1F4VQN4"/>
<dbReference type="Pfam" id="PF01625">
    <property type="entry name" value="PMSR"/>
    <property type="match status" value="1"/>
</dbReference>
<evidence type="ECO:0000313" key="7">
    <source>
        <dbReference type="Proteomes" id="UP000178964"/>
    </source>
</evidence>
<sequence length="69" mass="8205">MQAEDVSADFSPRFKDPIITEIVAFKKFYKADASHQNFYNRNQKTGYCRVVIDPKIQKLYKDFRDKVIQ</sequence>
<dbReference type="Gene3D" id="3.30.1060.10">
    <property type="entry name" value="Peptide methionine sulphoxide reductase MsrA"/>
    <property type="match status" value="1"/>
</dbReference>
<accession>A0A1F4VQN4</accession>
<protein>
    <recommendedName>
        <fullName evidence="1">peptide-methionine (S)-S-oxide reductase</fullName>
        <ecNumber evidence="1">1.8.4.11</ecNumber>
    </recommendedName>
</protein>
<dbReference type="EMBL" id="MEVK01000014">
    <property type="protein sequence ID" value="OGC59511.1"/>
    <property type="molecule type" value="Genomic_DNA"/>
</dbReference>
<evidence type="ECO:0000256" key="2">
    <source>
        <dbReference type="ARBA" id="ARBA00023002"/>
    </source>
</evidence>
<dbReference type="InterPro" id="IPR002569">
    <property type="entry name" value="Met_Sox_Rdtase_MsrA_dom"/>
</dbReference>
<evidence type="ECO:0000256" key="1">
    <source>
        <dbReference type="ARBA" id="ARBA00012502"/>
    </source>
</evidence>
<evidence type="ECO:0000259" key="5">
    <source>
        <dbReference type="Pfam" id="PF01625"/>
    </source>
</evidence>
<dbReference type="Proteomes" id="UP000178964">
    <property type="component" value="Unassembled WGS sequence"/>
</dbReference>
<comment type="catalytic activity">
    <reaction evidence="3">
        <text>L-methionyl-[protein] + [thioredoxin]-disulfide + H2O = L-methionyl-(S)-S-oxide-[protein] + [thioredoxin]-dithiol</text>
        <dbReference type="Rhea" id="RHEA:14217"/>
        <dbReference type="Rhea" id="RHEA-COMP:10698"/>
        <dbReference type="Rhea" id="RHEA-COMP:10700"/>
        <dbReference type="Rhea" id="RHEA-COMP:12313"/>
        <dbReference type="Rhea" id="RHEA-COMP:12315"/>
        <dbReference type="ChEBI" id="CHEBI:15377"/>
        <dbReference type="ChEBI" id="CHEBI:16044"/>
        <dbReference type="ChEBI" id="CHEBI:29950"/>
        <dbReference type="ChEBI" id="CHEBI:44120"/>
        <dbReference type="ChEBI" id="CHEBI:50058"/>
        <dbReference type="EC" id="1.8.4.11"/>
    </reaction>
</comment>
<reference evidence="6 7" key="1">
    <citation type="journal article" date="2016" name="Nat. Commun.">
        <title>Thousands of microbial genomes shed light on interconnected biogeochemical processes in an aquifer system.</title>
        <authorList>
            <person name="Anantharaman K."/>
            <person name="Brown C.T."/>
            <person name="Hug L.A."/>
            <person name="Sharon I."/>
            <person name="Castelle C.J."/>
            <person name="Probst A.J."/>
            <person name="Thomas B.C."/>
            <person name="Singh A."/>
            <person name="Wilkins M.J."/>
            <person name="Karaoz U."/>
            <person name="Brodie E.L."/>
            <person name="Williams K.H."/>
            <person name="Hubbard S.S."/>
            <person name="Banfield J.F."/>
        </authorList>
    </citation>
    <scope>NUCLEOTIDE SEQUENCE [LARGE SCALE GENOMIC DNA]</scope>
</reference>
<name>A0A1F4VQN4_UNCKA</name>
<comment type="catalytic activity">
    <reaction evidence="4">
        <text>[thioredoxin]-disulfide + L-methionine + H2O = L-methionine (S)-S-oxide + [thioredoxin]-dithiol</text>
        <dbReference type="Rhea" id="RHEA:19993"/>
        <dbReference type="Rhea" id="RHEA-COMP:10698"/>
        <dbReference type="Rhea" id="RHEA-COMP:10700"/>
        <dbReference type="ChEBI" id="CHEBI:15377"/>
        <dbReference type="ChEBI" id="CHEBI:29950"/>
        <dbReference type="ChEBI" id="CHEBI:50058"/>
        <dbReference type="ChEBI" id="CHEBI:57844"/>
        <dbReference type="ChEBI" id="CHEBI:58772"/>
        <dbReference type="EC" id="1.8.4.11"/>
    </reaction>
</comment>
<dbReference type="EC" id="1.8.4.11" evidence="1"/>
<dbReference type="InterPro" id="IPR036509">
    <property type="entry name" value="Met_Sox_Rdtase_MsrA_sf"/>
</dbReference>
<evidence type="ECO:0000256" key="3">
    <source>
        <dbReference type="ARBA" id="ARBA00047806"/>
    </source>
</evidence>
<dbReference type="SUPFAM" id="SSF55068">
    <property type="entry name" value="Peptide methionine sulfoxide reductase"/>
    <property type="match status" value="1"/>
</dbReference>